<keyword evidence="6 7" id="KW-0119">Carbohydrate metabolism</keyword>
<evidence type="ECO:0000256" key="6">
    <source>
        <dbReference type="ARBA" id="ARBA00023277"/>
    </source>
</evidence>
<feature type="binding site" evidence="8">
    <location>
        <position position="87"/>
    </location>
    <ligand>
        <name>Mn(2+)</name>
        <dbReference type="ChEBI" id="CHEBI:29035"/>
        <label>2</label>
    </ligand>
</feature>
<evidence type="ECO:0000256" key="4">
    <source>
        <dbReference type="ARBA" id="ARBA00022801"/>
    </source>
</evidence>
<sequence length="324" mass="35058">MNFDQAMIFTHVTEKAAIATLPWIGNGDKNKADDAAVQEMRRVLNNSNINGEIVIGEGEIDNAPMLYIGEKVGKGGPEIDIAVDPIEGTRMTALGQSNAVCVLAAGKKDSLLKAPDMYMEKLVVNSLAKDHIDINLPIEENIKKVSSVLHKKIEDMVITILDKPRHHHVIQKIRNLGAKVFLIPDGDVIASIQICMQNMPGDIMYGIGGAPEGVISAAAVHSLGGNMQAKLIPRNKVKGANLENDKISLEEIKRCKELNLKTESKLLLSDLVTSSSVLCAVTGITKGDILDGVSVEENIVKVDTLLIIGETKSIHRITSQYELS</sequence>
<feature type="binding site" evidence="8">
    <location>
        <position position="84"/>
    </location>
    <ligand>
        <name>Mn(2+)</name>
        <dbReference type="ChEBI" id="CHEBI:29035"/>
        <label>2</label>
    </ligand>
</feature>
<dbReference type="OrthoDB" id="9779353at2"/>
<dbReference type="FunFam" id="3.40.190.90:FF:000001">
    <property type="entry name" value="Fructose-1,6-bisphosphatase"/>
    <property type="match status" value="1"/>
</dbReference>
<dbReference type="GO" id="GO:0006071">
    <property type="term" value="P:glycerol metabolic process"/>
    <property type="evidence" value="ECO:0007669"/>
    <property type="project" value="InterPro"/>
</dbReference>
<proteinExistence type="inferred from homology"/>
<evidence type="ECO:0000313" key="10">
    <source>
        <dbReference type="EMBL" id="ASK78038.1"/>
    </source>
</evidence>
<comment type="cofactor">
    <cofactor evidence="8">
        <name>Mn(2+)</name>
        <dbReference type="ChEBI" id="CHEBI:29035"/>
    </cofactor>
</comment>
<evidence type="ECO:0000256" key="9">
    <source>
        <dbReference type="PIRSR" id="PIRSR004532-2"/>
    </source>
</evidence>
<evidence type="ECO:0000256" key="5">
    <source>
        <dbReference type="ARBA" id="ARBA00023211"/>
    </source>
</evidence>
<feature type="binding site" evidence="9">
    <location>
        <position position="118"/>
    </location>
    <ligand>
        <name>substrate</name>
    </ligand>
</feature>
<dbReference type="PANTHER" id="PTHR30447">
    <property type="entry name" value="FRUCTOSE-1,6-BISPHOSPHATASE CLASS 2"/>
    <property type="match status" value="1"/>
</dbReference>
<evidence type="ECO:0000256" key="8">
    <source>
        <dbReference type="PIRSR" id="PIRSR004532-1"/>
    </source>
</evidence>
<evidence type="ECO:0000256" key="2">
    <source>
        <dbReference type="ARBA" id="ARBA00008989"/>
    </source>
</evidence>
<dbReference type="PANTHER" id="PTHR30447:SF0">
    <property type="entry name" value="FRUCTOSE-1,6-BISPHOSPHATASE 1 CLASS 2-RELATED"/>
    <property type="match status" value="1"/>
</dbReference>
<feature type="binding site" evidence="8">
    <location>
        <position position="57"/>
    </location>
    <ligand>
        <name>Mn(2+)</name>
        <dbReference type="ChEBI" id="CHEBI:29035"/>
        <label>1</label>
    </ligand>
</feature>
<feature type="binding site" evidence="9">
    <location>
        <begin position="87"/>
        <end position="89"/>
    </location>
    <ligand>
        <name>substrate</name>
    </ligand>
</feature>
<dbReference type="GO" id="GO:0042132">
    <property type="term" value="F:fructose 1,6-bisphosphate 1-phosphatase activity"/>
    <property type="evidence" value="ECO:0007669"/>
    <property type="project" value="UniProtKB-EC"/>
</dbReference>
<feature type="binding site" evidence="9">
    <location>
        <begin position="163"/>
        <end position="165"/>
    </location>
    <ligand>
        <name>substrate</name>
    </ligand>
</feature>
<feature type="binding site" evidence="8">
    <location>
        <position position="212"/>
    </location>
    <ligand>
        <name>Mn(2+)</name>
        <dbReference type="ChEBI" id="CHEBI:29035"/>
        <label>2</label>
    </ligand>
</feature>
<keyword evidence="4" id="KW-0378">Hydrolase</keyword>
<dbReference type="AlphaFoldDB" id="A0A220VCB1"/>
<evidence type="ECO:0000256" key="7">
    <source>
        <dbReference type="PIRNR" id="PIRNR004532"/>
    </source>
</evidence>
<dbReference type="NCBIfam" id="TIGR00330">
    <property type="entry name" value="glpX"/>
    <property type="match status" value="1"/>
</dbReference>
<keyword evidence="5 8" id="KW-0464">Manganese</keyword>
<dbReference type="KEGG" id="pmai:CF386_02730"/>
<evidence type="ECO:0000313" key="11">
    <source>
        <dbReference type="Proteomes" id="UP000242175"/>
    </source>
</evidence>
<evidence type="ECO:0000256" key="3">
    <source>
        <dbReference type="ARBA" id="ARBA00022723"/>
    </source>
</evidence>
<keyword evidence="11" id="KW-1185">Reference proteome</keyword>
<feature type="binding site" evidence="8">
    <location>
        <position position="33"/>
    </location>
    <ligand>
        <name>Mn(2+)</name>
        <dbReference type="ChEBI" id="CHEBI:29035"/>
        <label>1</label>
    </ligand>
</feature>
<dbReference type="InterPro" id="IPR004464">
    <property type="entry name" value="FBPase_class-2/SBPase"/>
</dbReference>
<accession>A0A220VCB1</accession>
<dbReference type="GO" id="GO:0005829">
    <property type="term" value="C:cytosol"/>
    <property type="evidence" value="ECO:0007669"/>
    <property type="project" value="TreeGrafter"/>
</dbReference>
<dbReference type="EMBL" id="CP022355">
    <property type="protein sequence ID" value="ASK78038.1"/>
    <property type="molecule type" value="Genomic_DNA"/>
</dbReference>
<dbReference type="Proteomes" id="UP000242175">
    <property type="component" value="Chromosome large"/>
</dbReference>
<gene>
    <name evidence="10" type="primary">glpX</name>
    <name evidence="10" type="ORF">CF386_02730</name>
</gene>
<feature type="binding site" evidence="9">
    <location>
        <position position="209"/>
    </location>
    <ligand>
        <name>substrate</name>
    </ligand>
</feature>
<dbReference type="GO" id="GO:0006094">
    <property type="term" value="P:gluconeogenesis"/>
    <property type="evidence" value="ECO:0007669"/>
    <property type="project" value="InterPro"/>
</dbReference>
<dbReference type="GO" id="GO:0030145">
    <property type="term" value="F:manganese ion binding"/>
    <property type="evidence" value="ECO:0007669"/>
    <property type="project" value="UniProtKB-ARBA"/>
</dbReference>
<feature type="binding site" evidence="9">
    <location>
        <begin position="185"/>
        <end position="187"/>
    </location>
    <ligand>
        <name>substrate</name>
    </ligand>
</feature>
<comment type="similarity">
    <text evidence="2 7">Belongs to the FBPase class 2 family.</text>
</comment>
<dbReference type="CDD" id="cd01516">
    <property type="entry name" value="FBPase_glpX"/>
    <property type="match status" value="1"/>
</dbReference>
<dbReference type="Gene3D" id="3.30.540.10">
    <property type="entry name" value="Fructose-1,6-Bisphosphatase, subunit A, domain 1"/>
    <property type="match status" value="1"/>
</dbReference>
<reference evidence="10 11" key="1">
    <citation type="journal article" date="2016" name="Int. J. Syst. Evol. Microbiol.">
        <title>Paraphotobacterium marinum gen. nov., sp. nov., a member of the family Vibrionaceae, isolated from surface seawater.</title>
        <authorList>
            <person name="Huang Z."/>
            <person name="Dong C."/>
            <person name="Shao Z."/>
        </authorList>
    </citation>
    <scope>NUCLEOTIDE SEQUENCE [LARGE SCALE GENOMIC DNA]</scope>
    <source>
        <strain evidence="10 11">NSCS20N07D</strain>
    </source>
</reference>
<dbReference type="Gene3D" id="3.40.190.90">
    <property type="match status" value="1"/>
</dbReference>
<dbReference type="Pfam" id="PF03320">
    <property type="entry name" value="FBPase_glpX"/>
    <property type="match status" value="1"/>
</dbReference>
<comment type="catalytic activity">
    <reaction evidence="1">
        <text>beta-D-fructose 1,6-bisphosphate + H2O = beta-D-fructose 6-phosphate + phosphate</text>
        <dbReference type="Rhea" id="RHEA:11064"/>
        <dbReference type="ChEBI" id="CHEBI:15377"/>
        <dbReference type="ChEBI" id="CHEBI:32966"/>
        <dbReference type="ChEBI" id="CHEBI:43474"/>
        <dbReference type="ChEBI" id="CHEBI:57634"/>
        <dbReference type="EC" id="3.1.3.11"/>
    </reaction>
</comment>
<dbReference type="PIRSF" id="PIRSF004532">
    <property type="entry name" value="GlpX"/>
    <property type="match status" value="1"/>
</dbReference>
<protein>
    <recommendedName>
        <fullName evidence="7">Fructose-1,6-bisphosphatase</fullName>
    </recommendedName>
</protein>
<dbReference type="RefSeq" id="WP_089072948.1">
    <property type="nucleotide sequence ID" value="NZ_CBCSAM010000009.1"/>
</dbReference>
<dbReference type="SUPFAM" id="SSF56655">
    <property type="entry name" value="Carbohydrate phosphatase"/>
    <property type="match status" value="1"/>
</dbReference>
<organism evidence="10 11">
    <name type="scientific">Paraphotobacterium marinum</name>
    <dbReference type="NCBI Taxonomy" id="1755811"/>
    <lineage>
        <taxon>Bacteria</taxon>
        <taxon>Pseudomonadati</taxon>
        <taxon>Pseudomonadota</taxon>
        <taxon>Gammaproteobacteria</taxon>
        <taxon>Vibrionales</taxon>
        <taxon>Vibrionaceae</taxon>
        <taxon>Paraphotobacterium</taxon>
    </lineage>
</organism>
<keyword evidence="3 8" id="KW-0479">Metal-binding</keyword>
<name>A0A220VCB1_9GAMM</name>
<evidence type="ECO:0000256" key="1">
    <source>
        <dbReference type="ARBA" id="ARBA00001273"/>
    </source>
</evidence>
<dbReference type="GO" id="GO:0030388">
    <property type="term" value="P:fructose 1,6-bisphosphate metabolic process"/>
    <property type="evidence" value="ECO:0007669"/>
    <property type="project" value="TreeGrafter"/>
</dbReference>